<protein>
    <recommendedName>
        <fullName evidence="4">carbamoyl-phosphate synthase (ammonia)</fullName>
        <ecNumber evidence="4">6.3.4.16</ecNumber>
    </recommendedName>
</protein>
<dbReference type="InterPro" id="IPR005480">
    <property type="entry name" value="CPSase_lsu_oligo"/>
</dbReference>
<dbReference type="Gene3D" id="1.10.1030.10">
    <property type="entry name" value="Carbamoyl-phosphate synthetase, large subunit oligomerisation domain"/>
    <property type="match status" value="1"/>
</dbReference>
<reference evidence="8 9" key="1">
    <citation type="journal article" date="2022" name="Int. J. Syst. Evol. Microbiol.">
        <title>Apilactobacillus apisilvae sp. nov., Nicolia spurrieriana gen. nov. sp. nov., Bombilactobacillus folatiphilus sp. nov. and Bombilactobacillus thymidiniphilus sp. nov., four new lactic acid bacterial isolates from stingless bees Tetragonula carbonaria and Austroplebeia australis.</title>
        <authorList>
            <person name="Oliphant S.A."/>
            <person name="Watson-Haigh N.S."/>
            <person name="Sumby K.M."/>
            <person name="Gardner J."/>
            <person name="Groom S."/>
            <person name="Jiranek V."/>
        </authorList>
    </citation>
    <scope>NUCLEOTIDE SEQUENCE [LARGE SCALE GENOMIC DNA]</scope>
    <source>
        <strain evidence="8 9">SG4_A1</strain>
    </source>
</reference>
<evidence type="ECO:0000256" key="6">
    <source>
        <dbReference type="PROSITE-ProRule" id="PRU00409"/>
    </source>
</evidence>
<dbReference type="PRINTS" id="PR00098">
    <property type="entry name" value="CPSASE"/>
</dbReference>
<evidence type="ECO:0000256" key="4">
    <source>
        <dbReference type="ARBA" id="ARBA00044063"/>
    </source>
</evidence>
<dbReference type="InterPro" id="IPR005483">
    <property type="entry name" value="CPSase_dom"/>
</dbReference>
<sequence length="789" mass="89318">MTKTILITGTITGLITNEKLEQEKALSVAVDSFINEGYEVLLLTENRESLFDLHKEHFQVIFAEFSVSTLLALDKTYDIDLIFPAFSSLNTLNVFRNLLRNEEFLASKTHLLNFNMQNLDLSLSKRSLNHYLANFGFRLIEHQNVHNLEEAQLFAKDHNFPIVIRANDVEQRMYWNTIDNLAQLQDFFVAAVEMKEDSFEVERGIKSFKEITLATVRDKFDNKALIYSSEDMDPIGIHSNDSTSISPIFSLSNHLLQRLRDAVLKLTSLLQTVGICTFHLAVDEVTNAFYVLEISPIFQSKILPIIENSGYPLLEVICQVSIGKQLQNITTLSGDQINAALELTPNHLTARVPVWQTHNKKDLNINLGPHQSSTGAIVVNGNNLETVAMKGFKALDLVKDIFLEHPLHALSDEQLEAELFSNKISRILVICESLDRGFDLSAIRSFTHYNLTYLEAIAHLLTLARELAINKGDLQLFTQSKIYGFTNYLIAKLWKITVPQTEQITAQLENNTVQLTTPASFGLTESGQVKSYYTAFLNDQLTTKKYQILVDNYQNADVISNYEMVMLAHNLLHSFRKYGYSVAARGNLLSKIDSKTTIDFYTDSPALHSHLYQKHNITNVSINTAENNKNYPISILNIGSYLRELPANEVYEIVFIQDTDQKIWLSVPIQTTFKALGSKKIEINSLPVLATATLNKVVNNYLKEQLLKLQYGTIVTDGKKVLHLLPGFSTNVGLVSQINTDFITTLCHVMIGVDAQNPRQESNYFGRKVTILHQNNGIYNNRVNYFSLD</sequence>
<dbReference type="Pfam" id="PF02787">
    <property type="entry name" value="CPSase_L_D3"/>
    <property type="match status" value="1"/>
</dbReference>
<feature type="domain" description="ATP-grasp" evidence="7">
    <location>
        <begin position="129"/>
        <end position="322"/>
    </location>
</feature>
<accession>A0ABY4PD45</accession>
<dbReference type="PANTHER" id="PTHR11405:SF53">
    <property type="entry name" value="CARBAMOYL-PHOSPHATE SYNTHASE [AMMONIA], MITOCHONDRIAL"/>
    <property type="match status" value="1"/>
</dbReference>
<evidence type="ECO:0000256" key="2">
    <source>
        <dbReference type="ARBA" id="ARBA00022741"/>
    </source>
</evidence>
<keyword evidence="3 6" id="KW-0067">ATP-binding</keyword>
<dbReference type="SUPFAM" id="SSF48108">
    <property type="entry name" value="Carbamoyl phosphate synthetase, large subunit connection domain"/>
    <property type="match status" value="1"/>
</dbReference>
<dbReference type="Proteomes" id="UP000831947">
    <property type="component" value="Chromosome"/>
</dbReference>
<dbReference type="RefSeq" id="WP_249512805.1">
    <property type="nucleotide sequence ID" value="NZ_CP093365.1"/>
</dbReference>
<comment type="catalytic activity">
    <reaction evidence="5">
        <text>hydrogencarbonate + NH4(+) + 2 ATP = carbamoyl phosphate + 2 ADP + phosphate + 2 H(+)</text>
        <dbReference type="Rhea" id="RHEA:18029"/>
        <dbReference type="ChEBI" id="CHEBI:15378"/>
        <dbReference type="ChEBI" id="CHEBI:17544"/>
        <dbReference type="ChEBI" id="CHEBI:28938"/>
        <dbReference type="ChEBI" id="CHEBI:30616"/>
        <dbReference type="ChEBI" id="CHEBI:43474"/>
        <dbReference type="ChEBI" id="CHEBI:58228"/>
        <dbReference type="ChEBI" id="CHEBI:456216"/>
        <dbReference type="EC" id="6.3.4.16"/>
    </reaction>
</comment>
<evidence type="ECO:0000313" key="8">
    <source>
        <dbReference type="EMBL" id="UQS83579.1"/>
    </source>
</evidence>
<dbReference type="EC" id="6.3.4.16" evidence="4"/>
<evidence type="ECO:0000313" key="9">
    <source>
        <dbReference type="Proteomes" id="UP000831947"/>
    </source>
</evidence>
<dbReference type="SUPFAM" id="SSF56059">
    <property type="entry name" value="Glutathione synthetase ATP-binding domain-like"/>
    <property type="match status" value="1"/>
</dbReference>
<keyword evidence="1" id="KW-0436">Ligase</keyword>
<dbReference type="InterPro" id="IPR013815">
    <property type="entry name" value="ATP_grasp_subdomain_1"/>
</dbReference>
<dbReference type="InterPro" id="IPR005479">
    <property type="entry name" value="CPAse_ATP-bd"/>
</dbReference>
<dbReference type="Gene3D" id="3.30.470.20">
    <property type="entry name" value="ATP-grasp fold, B domain"/>
    <property type="match status" value="1"/>
</dbReference>
<proteinExistence type="predicted"/>
<keyword evidence="2 6" id="KW-0547">Nucleotide-binding</keyword>
<evidence type="ECO:0000256" key="3">
    <source>
        <dbReference type="ARBA" id="ARBA00022840"/>
    </source>
</evidence>
<dbReference type="EMBL" id="CP093365">
    <property type="protein sequence ID" value="UQS83579.1"/>
    <property type="molecule type" value="Genomic_DNA"/>
</dbReference>
<dbReference type="SMART" id="SM01096">
    <property type="entry name" value="CPSase_L_D3"/>
    <property type="match status" value="1"/>
</dbReference>
<evidence type="ECO:0000256" key="5">
    <source>
        <dbReference type="ARBA" id="ARBA00047359"/>
    </source>
</evidence>
<dbReference type="Gene3D" id="3.30.1490.20">
    <property type="entry name" value="ATP-grasp fold, A domain"/>
    <property type="match status" value="1"/>
</dbReference>
<dbReference type="Pfam" id="PF02786">
    <property type="entry name" value="CPSase_L_D2"/>
    <property type="match status" value="1"/>
</dbReference>
<dbReference type="PROSITE" id="PS50975">
    <property type="entry name" value="ATP_GRASP"/>
    <property type="match status" value="1"/>
</dbReference>
<evidence type="ECO:0000256" key="1">
    <source>
        <dbReference type="ARBA" id="ARBA00022598"/>
    </source>
</evidence>
<evidence type="ECO:0000259" key="7">
    <source>
        <dbReference type="PROSITE" id="PS50975"/>
    </source>
</evidence>
<dbReference type="InterPro" id="IPR036897">
    <property type="entry name" value="CarbamoylP_synth_lsu_oligo_sf"/>
</dbReference>
<gene>
    <name evidence="8" type="ORF">MOO47_07380</name>
</gene>
<organism evidence="8 9">
    <name type="scientific">Bombilactobacillus thymidiniphilus</name>
    <dbReference type="NCBI Taxonomy" id="2923363"/>
    <lineage>
        <taxon>Bacteria</taxon>
        <taxon>Bacillati</taxon>
        <taxon>Bacillota</taxon>
        <taxon>Bacilli</taxon>
        <taxon>Lactobacillales</taxon>
        <taxon>Lactobacillaceae</taxon>
        <taxon>Bombilactobacillus</taxon>
    </lineage>
</organism>
<dbReference type="PANTHER" id="PTHR11405">
    <property type="entry name" value="CARBAMOYLTRANSFERASE FAMILY MEMBER"/>
    <property type="match status" value="1"/>
</dbReference>
<keyword evidence="9" id="KW-1185">Reference proteome</keyword>
<dbReference type="InterPro" id="IPR011761">
    <property type="entry name" value="ATP-grasp"/>
</dbReference>
<name>A0ABY4PD45_9LACO</name>